<dbReference type="InParanoid" id="Q9RZQ9"/>
<evidence type="ECO:0000256" key="1">
    <source>
        <dbReference type="SAM" id="SignalP"/>
    </source>
</evidence>
<dbReference type="AlphaFoldDB" id="Q9RZQ9"/>
<keyword evidence="3" id="KW-1185">Reference proteome</keyword>
<protein>
    <submittedName>
        <fullName evidence="2">Uncharacterized protein</fullName>
    </submittedName>
</protein>
<reference evidence="2 3" key="1">
    <citation type="journal article" date="1999" name="Science">
        <title>Genome sequence of the radioresistant bacterium Deinococcus radiodurans R1.</title>
        <authorList>
            <person name="White O."/>
            <person name="Eisen J.A."/>
            <person name="Heidelberg J.F."/>
            <person name="Hickey E.K."/>
            <person name="Peterson J.D."/>
            <person name="Dodson R.J."/>
            <person name="Haft D.H."/>
            <person name="Gwinn M.L."/>
            <person name="Nelson W.C."/>
            <person name="Richardson D.L."/>
            <person name="Moffat K.S."/>
            <person name="Qin H."/>
            <person name="Jiang L."/>
            <person name="Pamphile W."/>
            <person name="Crosby M."/>
            <person name="Shen M."/>
            <person name="Vamathevan J.J."/>
            <person name="Lam P."/>
            <person name="McDonald L."/>
            <person name="Utterback T."/>
            <person name="Zalewski C."/>
            <person name="Makarova K.S."/>
            <person name="Aravind L."/>
            <person name="Daly M.J."/>
            <person name="Minton K.W."/>
            <person name="Fleischmann R.D."/>
            <person name="Ketchum K.A."/>
            <person name="Nelson K.E."/>
            <person name="Salzberg S."/>
            <person name="Smith H.O."/>
            <person name="Venter J.C."/>
            <person name="Fraser C.M."/>
        </authorList>
    </citation>
    <scope>NUCLEOTIDE SEQUENCE [LARGE SCALE GENOMIC DNA]</scope>
    <source>
        <strain evidence="3">ATCC 13939 / DSM 20539 / JCM 16871 / LMG 4051 / NBRC 15346 / NCIMB 9279 / R1 / VKM B-1422</strain>
    </source>
</reference>
<geneLocation type="plasmid" evidence="3">
    <name>megaplasmid MP1</name>
</geneLocation>
<dbReference type="PIR" id="F75624">
    <property type="entry name" value="F75624"/>
</dbReference>
<accession>Q9RZQ9</accession>
<keyword evidence="1" id="KW-0732">Signal</keyword>
<dbReference type="HOGENOM" id="CLU_1831885_0_0_0"/>
<organism evidence="2 3">
    <name type="scientific">Deinococcus radiodurans (strain ATCC 13939 / DSM 20539 / JCM 16871 / CCUG 27074 / LMG 4051 / NBRC 15346 / NCIMB 9279 / VKM B-1422 / R1)</name>
    <dbReference type="NCBI Taxonomy" id="243230"/>
    <lineage>
        <taxon>Bacteria</taxon>
        <taxon>Thermotogati</taxon>
        <taxon>Deinococcota</taxon>
        <taxon>Deinococci</taxon>
        <taxon>Deinococcales</taxon>
        <taxon>Deinococcaceae</taxon>
        <taxon>Deinococcus</taxon>
    </lineage>
</organism>
<keyword evidence="2" id="KW-0614">Plasmid</keyword>
<name>Q9RZQ9_DEIRA</name>
<evidence type="ECO:0000313" key="3">
    <source>
        <dbReference type="Proteomes" id="UP000002524"/>
    </source>
</evidence>
<dbReference type="EnsemblBacteria" id="AAF12637">
    <property type="protein sequence ID" value="AAF12637"/>
    <property type="gene ID" value="DR_B0061"/>
</dbReference>
<dbReference type="KEGG" id="dra:DR_B0061"/>
<dbReference type="Proteomes" id="UP000002524">
    <property type="component" value="Plasmid MP1"/>
</dbReference>
<dbReference type="EMBL" id="AE001826">
    <property type="protein sequence ID" value="AAF12637.1"/>
    <property type="molecule type" value="Genomic_DNA"/>
</dbReference>
<dbReference type="PATRIC" id="fig|243230.17.peg.59"/>
<feature type="chain" id="PRO_5009974358" evidence="1">
    <location>
        <begin position="23"/>
        <end position="140"/>
    </location>
</feature>
<sequence length="140" mass="14846">MRWMGAAALTPAILALLGSAQATCRLERAAPQVPAPAYSALAPLRAALTVQVGCETPNDEFQLFLSGVQDAGQASPVLTVPFKQGSALLRATLSGNLNQLRGQVLRGSQNLTFPLDFASDQWIEIGTYQAQLSLVLLNQP</sequence>
<feature type="signal peptide" evidence="1">
    <location>
        <begin position="1"/>
        <end position="22"/>
    </location>
</feature>
<proteinExistence type="predicted"/>
<evidence type="ECO:0000313" key="2">
    <source>
        <dbReference type="EMBL" id="AAF12637.1"/>
    </source>
</evidence>
<gene>
    <name evidence="2" type="ordered locus">DR_B0061</name>
</gene>